<comment type="caution">
    <text evidence="1">The sequence shown here is derived from an EMBL/GenBank/DDBJ whole genome shotgun (WGS) entry which is preliminary data.</text>
</comment>
<gene>
    <name evidence="1" type="ORF">BJY16_001404</name>
</gene>
<dbReference type="EMBL" id="JACHNB010000001">
    <property type="protein sequence ID" value="MBB4737945.1"/>
    <property type="molecule type" value="Genomic_DNA"/>
</dbReference>
<reference evidence="1 2" key="1">
    <citation type="submission" date="2020-08" db="EMBL/GenBank/DDBJ databases">
        <title>Sequencing the genomes of 1000 actinobacteria strains.</title>
        <authorList>
            <person name="Klenk H.-P."/>
        </authorList>
    </citation>
    <scope>NUCLEOTIDE SEQUENCE [LARGE SCALE GENOMIC DNA]</scope>
    <source>
        <strain evidence="1 2">DSM 45809</strain>
    </source>
</reference>
<keyword evidence="1" id="KW-0378">Hydrolase</keyword>
<organism evidence="1 2">
    <name type="scientific">Actinoplanes octamycinicus</name>
    <dbReference type="NCBI Taxonomy" id="135948"/>
    <lineage>
        <taxon>Bacteria</taxon>
        <taxon>Bacillati</taxon>
        <taxon>Actinomycetota</taxon>
        <taxon>Actinomycetes</taxon>
        <taxon>Micromonosporales</taxon>
        <taxon>Micromonosporaceae</taxon>
        <taxon>Actinoplanes</taxon>
    </lineage>
</organism>
<dbReference type="GO" id="GO:0016787">
    <property type="term" value="F:hydrolase activity"/>
    <property type="evidence" value="ECO:0007669"/>
    <property type="project" value="UniProtKB-KW"/>
</dbReference>
<sequence>MVLDRDPFDGPVAEIAATKVAMTFVGGELVYSRV</sequence>
<name>A0A7W7GTE6_9ACTN</name>
<dbReference type="AlphaFoldDB" id="A0A7W7GTE6"/>
<evidence type="ECO:0000313" key="1">
    <source>
        <dbReference type="EMBL" id="MBB4737945.1"/>
    </source>
</evidence>
<keyword evidence="2" id="KW-1185">Reference proteome</keyword>
<dbReference type="RefSeq" id="WP_239177423.1">
    <property type="nucleotide sequence ID" value="NZ_BAABFG010000005.1"/>
</dbReference>
<accession>A0A7W7GTE6</accession>
<evidence type="ECO:0000313" key="2">
    <source>
        <dbReference type="Proteomes" id="UP000546162"/>
    </source>
</evidence>
<protein>
    <submittedName>
        <fullName evidence="1">Putative amidohydrolase YtcJ</fullName>
    </submittedName>
</protein>
<dbReference type="Proteomes" id="UP000546162">
    <property type="component" value="Unassembled WGS sequence"/>
</dbReference>
<proteinExistence type="predicted"/>